<dbReference type="Proteomes" id="UP000887581">
    <property type="component" value="Unplaced"/>
</dbReference>
<dbReference type="PANTHER" id="PTHR10867:SF17">
    <property type="entry name" value="NICOTINAMIDE N-METHYLTRANSFERASE"/>
    <property type="match status" value="1"/>
</dbReference>
<dbReference type="GO" id="GO:0008170">
    <property type="term" value="F:N-methyltransferase activity"/>
    <property type="evidence" value="ECO:0007669"/>
    <property type="project" value="TreeGrafter"/>
</dbReference>
<evidence type="ECO:0000313" key="6">
    <source>
        <dbReference type="WBParaSite" id="sdigi.contig1.g20.t1"/>
    </source>
</evidence>
<dbReference type="Pfam" id="PF01234">
    <property type="entry name" value="NNMT_PNMT_TEMT"/>
    <property type="match status" value="1"/>
</dbReference>
<reference evidence="6" key="1">
    <citation type="submission" date="2022-11" db="UniProtKB">
        <authorList>
            <consortium name="WormBaseParasite"/>
        </authorList>
    </citation>
    <scope>IDENTIFICATION</scope>
</reference>
<dbReference type="AlphaFoldDB" id="A0A915PFF7"/>
<dbReference type="InterPro" id="IPR000940">
    <property type="entry name" value="NNMT_TEMT_trans"/>
</dbReference>
<dbReference type="InterPro" id="IPR029063">
    <property type="entry name" value="SAM-dependent_MTases_sf"/>
</dbReference>
<dbReference type="PROSITE" id="PS51681">
    <property type="entry name" value="SAM_MT_NNMT_PNMT_TEMT"/>
    <property type="match status" value="1"/>
</dbReference>
<dbReference type="WBParaSite" id="sdigi.contig1.g20.t1">
    <property type="protein sequence ID" value="sdigi.contig1.g20.t1"/>
    <property type="gene ID" value="sdigi.contig1.g20"/>
</dbReference>
<keyword evidence="3" id="KW-0808">Transferase</keyword>
<dbReference type="GO" id="GO:0032259">
    <property type="term" value="P:methylation"/>
    <property type="evidence" value="ECO:0007669"/>
    <property type="project" value="UniProtKB-KW"/>
</dbReference>
<evidence type="ECO:0000256" key="3">
    <source>
        <dbReference type="ARBA" id="ARBA00022679"/>
    </source>
</evidence>
<keyword evidence="2" id="KW-0489">Methyltransferase</keyword>
<evidence type="ECO:0000256" key="4">
    <source>
        <dbReference type="ARBA" id="ARBA00022691"/>
    </source>
</evidence>
<keyword evidence="5" id="KW-1185">Reference proteome</keyword>
<evidence type="ECO:0000256" key="2">
    <source>
        <dbReference type="ARBA" id="ARBA00022603"/>
    </source>
</evidence>
<dbReference type="PANTHER" id="PTHR10867">
    <property type="entry name" value="NNMT/PNMT/TEMT FAMILY MEMBER"/>
    <property type="match status" value="1"/>
</dbReference>
<comment type="similarity">
    <text evidence="1">Belongs to the class I-like SAM-binding methyltransferase superfamily. NNMT/PNMT/TEMT family.</text>
</comment>
<proteinExistence type="inferred from homology"/>
<accession>A0A915PFF7</accession>
<dbReference type="GO" id="GO:0005829">
    <property type="term" value="C:cytosol"/>
    <property type="evidence" value="ECO:0007669"/>
    <property type="project" value="TreeGrafter"/>
</dbReference>
<organism evidence="5 6">
    <name type="scientific">Setaria digitata</name>
    <dbReference type="NCBI Taxonomy" id="48799"/>
    <lineage>
        <taxon>Eukaryota</taxon>
        <taxon>Metazoa</taxon>
        <taxon>Ecdysozoa</taxon>
        <taxon>Nematoda</taxon>
        <taxon>Chromadorea</taxon>
        <taxon>Rhabditida</taxon>
        <taxon>Spirurina</taxon>
        <taxon>Spiruromorpha</taxon>
        <taxon>Filarioidea</taxon>
        <taxon>Setariidae</taxon>
        <taxon>Setaria</taxon>
    </lineage>
</organism>
<keyword evidence="4" id="KW-0949">S-adenosyl-L-methionine</keyword>
<protein>
    <submittedName>
        <fullName evidence="6">NNMT/PNMT/TEMT family protein</fullName>
    </submittedName>
</protein>
<evidence type="ECO:0000313" key="5">
    <source>
        <dbReference type="Proteomes" id="UP000887581"/>
    </source>
</evidence>
<name>A0A915PFF7_9BILA</name>
<sequence length="307" mass="35440">MPQVVDASSMKLDSISQNWEEEAPSLSEISDNDDVATDNRIPKLCSAAEQAFNVKIALFTVLFNPDEYLQAFYSTPTNDTAMHTILFFLPGILYWIPEKIRTLLDLGAGPTVYVPITFRKRAEHIYSADYAENSCDMLKNWVENKSSFEWTEICKWIASIEDSDESPAMMEQSARSRFEAILRADLHDEPIIKCVYYKSPNANDIPKQFHVVVSIFCLEYSSENLEDYRRAVRSAVNLIEPNGYLIQGGVLQANDYYFGNRRYKCHHLRKEEVIESLKENNMTTEKDGNFKWFEFDEVFLLIARKKG</sequence>
<evidence type="ECO:0000256" key="1">
    <source>
        <dbReference type="ARBA" id="ARBA00007996"/>
    </source>
</evidence>
<dbReference type="SUPFAM" id="SSF53335">
    <property type="entry name" value="S-adenosyl-L-methionine-dependent methyltransferases"/>
    <property type="match status" value="1"/>
</dbReference>
<dbReference type="Gene3D" id="3.40.50.150">
    <property type="entry name" value="Vaccinia Virus protein VP39"/>
    <property type="match status" value="1"/>
</dbReference>